<evidence type="ECO:0000256" key="15">
    <source>
        <dbReference type="SAM" id="MobiDB-lite"/>
    </source>
</evidence>
<dbReference type="PROSITE" id="PS51567">
    <property type="entry name" value="SAM_MT43_SUVAR420_1"/>
    <property type="match status" value="1"/>
</dbReference>
<feature type="compositionally biased region" description="Polar residues" evidence="15">
    <location>
        <begin position="544"/>
        <end position="556"/>
    </location>
</feature>
<evidence type="ECO:0000256" key="7">
    <source>
        <dbReference type="ARBA" id="ARBA00022603"/>
    </source>
</evidence>
<dbReference type="Gene3D" id="1.10.10.1700">
    <property type="entry name" value="Histone-lysine N-methyltransferase"/>
    <property type="match status" value="1"/>
</dbReference>
<feature type="compositionally biased region" description="Low complexity" evidence="15">
    <location>
        <begin position="601"/>
        <end position="615"/>
    </location>
</feature>
<dbReference type="EC" id="2.1.1.372" evidence="12"/>
<evidence type="ECO:0000259" key="16">
    <source>
        <dbReference type="PROSITE" id="PS50280"/>
    </source>
</evidence>
<feature type="region of interest" description="Disordered" evidence="15">
    <location>
        <begin position="852"/>
        <end position="909"/>
    </location>
</feature>
<dbReference type="Pfam" id="PF16670">
    <property type="entry name" value="PI-PLC-C1"/>
    <property type="match status" value="1"/>
</dbReference>
<feature type="domain" description="SET" evidence="16">
    <location>
        <begin position="346"/>
        <end position="460"/>
    </location>
</feature>
<dbReference type="InterPro" id="IPR025783">
    <property type="entry name" value="Set9_fungi"/>
</dbReference>
<dbReference type="GO" id="GO:0006629">
    <property type="term" value="P:lipid metabolic process"/>
    <property type="evidence" value="ECO:0007669"/>
    <property type="project" value="InterPro"/>
</dbReference>
<dbReference type="SUPFAM" id="SSF51695">
    <property type="entry name" value="PLC-like phosphodiesterases"/>
    <property type="match status" value="1"/>
</dbReference>
<feature type="region of interest" description="Disordered" evidence="15">
    <location>
        <begin position="665"/>
        <end position="685"/>
    </location>
</feature>
<evidence type="ECO:0000256" key="12">
    <source>
        <dbReference type="ARBA" id="ARBA00024057"/>
    </source>
</evidence>
<keyword evidence="10" id="KW-0156">Chromatin regulator</keyword>
<comment type="subcellular location">
    <subcellularLocation>
        <location evidence="3">Chromosome</location>
    </subcellularLocation>
    <subcellularLocation>
        <location evidence="2">Nucleus</location>
    </subcellularLocation>
</comment>
<dbReference type="Gene3D" id="2.170.270.10">
    <property type="entry name" value="SET domain"/>
    <property type="match status" value="1"/>
</dbReference>
<feature type="compositionally biased region" description="Basic and acidic residues" evidence="15">
    <location>
        <begin position="624"/>
        <end position="641"/>
    </location>
</feature>
<evidence type="ECO:0000313" key="17">
    <source>
        <dbReference type="EMBL" id="PWI68116.1"/>
    </source>
</evidence>
<evidence type="ECO:0000313" key="18">
    <source>
        <dbReference type="Proteomes" id="UP000245956"/>
    </source>
</evidence>
<dbReference type="InterPro" id="IPR032075">
    <property type="entry name" value="PI-PLC-C1"/>
</dbReference>
<feature type="compositionally biased region" description="Acidic residues" evidence="15">
    <location>
        <begin position="859"/>
        <end position="871"/>
    </location>
</feature>
<comment type="catalytic activity">
    <reaction evidence="14">
        <text>L-lysyl(20)-[histone H4] + 3 S-adenosyl-L-methionine = N(6),N(6),N(6)-trimethyl-L-lysyl(20)-[histone H4] + 3 S-adenosyl-L-homocysteine + 3 H(+)</text>
        <dbReference type="Rhea" id="RHEA:64456"/>
        <dbReference type="Rhea" id="RHEA-COMP:15554"/>
        <dbReference type="Rhea" id="RHEA-COMP:15998"/>
        <dbReference type="ChEBI" id="CHEBI:15378"/>
        <dbReference type="ChEBI" id="CHEBI:29969"/>
        <dbReference type="ChEBI" id="CHEBI:57856"/>
        <dbReference type="ChEBI" id="CHEBI:59789"/>
        <dbReference type="ChEBI" id="CHEBI:61961"/>
        <dbReference type="EC" id="2.1.1.372"/>
    </reaction>
</comment>
<dbReference type="InterPro" id="IPR046341">
    <property type="entry name" value="SET_dom_sf"/>
</dbReference>
<dbReference type="SMART" id="SM00317">
    <property type="entry name" value="SET"/>
    <property type="match status" value="1"/>
</dbReference>
<organism evidence="17 18">
    <name type="scientific">Purpureocillium lilacinum</name>
    <name type="common">Paecilomyces lilacinus</name>
    <dbReference type="NCBI Taxonomy" id="33203"/>
    <lineage>
        <taxon>Eukaryota</taxon>
        <taxon>Fungi</taxon>
        <taxon>Dikarya</taxon>
        <taxon>Ascomycota</taxon>
        <taxon>Pezizomycotina</taxon>
        <taxon>Sordariomycetes</taxon>
        <taxon>Hypocreomycetidae</taxon>
        <taxon>Hypocreales</taxon>
        <taxon>Ophiocordycipitaceae</taxon>
        <taxon>Purpureocillium</taxon>
    </lineage>
</organism>
<evidence type="ECO:0000256" key="5">
    <source>
        <dbReference type="ARBA" id="ARBA00015413"/>
    </source>
</evidence>
<dbReference type="CDD" id="cd10524">
    <property type="entry name" value="SET_Suv4-20-like"/>
    <property type="match status" value="1"/>
</dbReference>
<keyword evidence="6" id="KW-0158">Chromosome</keyword>
<comment type="caution">
    <text evidence="17">The sequence shown here is derived from an EMBL/GenBank/DDBJ whole genome shotgun (WGS) entry which is preliminary data.</text>
</comment>
<dbReference type="GO" id="GO:0008081">
    <property type="term" value="F:phosphoric diester hydrolase activity"/>
    <property type="evidence" value="ECO:0007669"/>
    <property type="project" value="InterPro"/>
</dbReference>
<keyword evidence="8" id="KW-0808">Transferase</keyword>
<sequence>MPASGVETFRRTLAGHVSGGSWSWVELHSTRLRMAAIRRPITGRRARQKPGEATAEKWRMWPLHLAGPSLAAETVARPAAKFQLPGWLEARARKEAASCPCFLPLGAPAPPHYPALPSHFEPDDDESHPSRPLTSFLHHWHRSAEEGRFAPFHVLLAPHFFCDRSSLTSLAHLNAREEAADDVDAARELIEPPASFCSCSFTCLVGAAVVLRTGIQAVFDLRAGSSPFLNHEGLAATAAKRQRLTLAQLAAYDDILTDALVDHVYYWTTVPKNRSTYHPSRGVSEEVIAKIVQDEIVLNKNLDAAEEKLLATDGLRRFLGSLKTSKEKDDFRRHLRRYLQIYMPDCPFEVSSTNRYTLVTHEASITARRYIKRNESIKYLSGIQVTMTPEEEKEIAVRKKDFSVVVSSRNKCTSLFMGPARFANHDCDANAKLMTTSHAGIEIIATKPIEVGEEITVTYGESYFGEDNCECLCQTCERNLCNGWQPEDGAPAAIKPSVEEPEKPVVYSLRRRRRDDSIGGASSRTPSVTPVIRPRVYKTRTKGSRFSNAHESSPSAVSPMLDAVTPSGRKRTIDAMATPPITPAKRLKHLVELPPAEPAESRGSSVSGSTASNSGDVLETDVTSPEKESPEPIPETPRKKLEVAGPCADTVHGDTAVSANLGAFSPQSAHGLQSPPSSQHSEVDTTSIMASERAIVDVASTLIAPPTDQEKTVAPLAVSIETVAEADMVQPAADSEAAVQPRTRKYQRRVFIKQATPPARMRTPGDYILTPLLLSEPEMAWVQCTNCTNYFIQQNAYYTRASCPRCERHSKLYGFIWPKTERAGPSDKEERILDHRMVHRFLDHYDERRARGRKVMEREESEDEEDEEEDEAPRGRCLKRVEPSTAKQAGMKEDMSDGALRRSGRARRHREDDALTALLAVVRSQAHGSSHTQSGLTWTKGALRMNHIQVIGTHNSYHLEVPEALRSRQEGMYNTSQDLRYSHASLTNQLKHQRVRNLELDVLADPIGGNYADPLIMRRFAGSPPMSPTYNESGIKVLHIPDLDIWTSCITLVSCLRIIKRWMDHHPEAVPLTVMMEPKTAESLGEMQGGAKVIRWDNATLLDGLDDEIRRVFGPAQLITPDDIRREGDTLEGSVLGRGWPDLESARGRIMFLMDNALPDPIRDAYIDGRPNLEGRVLFTNAPIGDPDCAFQKLNDVTTLEYTKHVRTQVTRGYWVRTRADEPLRTIWDGCSIERRKLALSSGAQIVSTDFPAYGMSARWGCDYAATLPGHRAVRCNPAMLLPVCRDDVLERLHVES</sequence>
<feature type="region of interest" description="Disordered" evidence="15">
    <location>
        <begin position="510"/>
        <end position="563"/>
    </location>
</feature>
<evidence type="ECO:0000256" key="3">
    <source>
        <dbReference type="ARBA" id="ARBA00004286"/>
    </source>
</evidence>
<evidence type="ECO:0000256" key="8">
    <source>
        <dbReference type="ARBA" id="ARBA00022679"/>
    </source>
</evidence>
<feature type="region of interest" description="Disordered" evidence="15">
    <location>
        <begin position="596"/>
        <end position="641"/>
    </location>
</feature>
<dbReference type="CDD" id="cd08589">
    <property type="entry name" value="PI-PLCc_SaPLC1_like"/>
    <property type="match status" value="1"/>
</dbReference>
<evidence type="ECO:0000256" key="4">
    <source>
        <dbReference type="ARBA" id="ARBA00014232"/>
    </source>
</evidence>
<evidence type="ECO:0000256" key="6">
    <source>
        <dbReference type="ARBA" id="ARBA00022454"/>
    </source>
</evidence>
<evidence type="ECO:0000256" key="14">
    <source>
        <dbReference type="ARBA" id="ARBA00048081"/>
    </source>
</evidence>
<dbReference type="Gene3D" id="3.20.20.190">
    <property type="entry name" value="Phosphatidylinositol (PI) phosphodiesterase"/>
    <property type="match status" value="1"/>
</dbReference>
<keyword evidence="11" id="KW-0539">Nucleus</keyword>
<dbReference type="EMBL" id="LCWV01000016">
    <property type="protein sequence ID" value="PWI68116.1"/>
    <property type="molecule type" value="Genomic_DNA"/>
</dbReference>
<dbReference type="InterPro" id="IPR041938">
    <property type="entry name" value="Hist-Lys_N-MTase_N"/>
</dbReference>
<evidence type="ECO:0000256" key="2">
    <source>
        <dbReference type="ARBA" id="ARBA00004123"/>
    </source>
</evidence>
<dbReference type="PANTHER" id="PTHR12977:SF4">
    <property type="entry name" value="HISTONE-LYSINE N-METHYLTRANSFERASE KMT5B"/>
    <property type="match status" value="1"/>
</dbReference>
<protein>
    <recommendedName>
        <fullName evidence="5">Histone-lysine N-methyltransferase SET9</fullName>
        <ecNumber evidence="12">2.1.1.372</ecNumber>
    </recommendedName>
    <alternativeName>
        <fullName evidence="4">Histone-lysine N-methyltransferase set9</fullName>
    </alternativeName>
    <alternativeName>
        <fullName evidence="13">SET domain protein 9</fullName>
    </alternativeName>
</protein>
<evidence type="ECO:0000256" key="1">
    <source>
        <dbReference type="ARBA" id="ARBA00001984"/>
    </source>
</evidence>
<keyword evidence="7" id="KW-0489">Methyltransferase</keyword>
<dbReference type="SUPFAM" id="SSF82199">
    <property type="entry name" value="SET domain"/>
    <property type="match status" value="1"/>
</dbReference>
<dbReference type="GO" id="GO:0140943">
    <property type="term" value="F:histone H4K20 trimethyltransferase activity"/>
    <property type="evidence" value="ECO:0007669"/>
    <property type="project" value="UniProtKB-EC"/>
</dbReference>
<keyword evidence="9" id="KW-0949">S-adenosyl-L-methionine</keyword>
<reference evidence="17 18" key="1">
    <citation type="journal article" date="2016" name="Front. Microbiol.">
        <title>Genome and transcriptome sequences reveal the specific parasitism of the nematophagous Purpureocillium lilacinum 36-1.</title>
        <authorList>
            <person name="Xie J."/>
            <person name="Li S."/>
            <person name="Mo C."/>
            <person name="Xiao X."/>
            <person name="Peng D."/>
            <person name="Wang G."/>
            <person name="Xiao Y."/>
        </authorList>
    </citation>
    <scope>NUCLEOTIDE SEQUENCE [LARGE SCALE GENOMIC DNA]</scope>
    <source>
        <strain evidence="17 18">36-1</strain>
    </source>
</reference>
<dbReference type="GO" id="GO:0005634">
    <property type="term" value="C:nucleus"/>
    <property type="evidence" value="ECO:0007669"/>
    <property type="project" value="UniProtKB-SubCell"/>
</dbReference>
<dbReference type="PANTHER" id="PTHR12977">
    <property type="entry name" value="SUPPRESSOR OF VARIEGATION 4-20-RELATED"/>
    <property type="match status" value="1"/>
</dbReference>
<accession>A0A2U3E0W4</accession>
<dbReference type="InterPro" id="IPR039977">
    <property type="entry name" value="Suv4-20/Set9"/>
</dbReference>
<dbReference type="InterPro" id="IPR001214">
    <property type="entry name" value="SET_dom"/>
</dbReference>
<comment type="function">
    <text evidence="1">Histone methyltransferase that trimethylates 'Lys-20' of histone H4 to form H4K20me3.</text>
</comment>
<evidence type="ECO:0000256" key="9">
    <source>
        <dbReference type="ARBA" id="ARBA00022691"/>
    </source>
</evidence>
<dbReference type="Proteomes" id="UP000245956">
    <property type="component" value="Unassembled WGS sequence"/>
</dbReference>
<name>A0A2U3E0W4_PURLI</name>
<dbReference type="GO" id="GO:0005694">
    <property type="term" value="C:chromosome"/>
    <property type="evidence" value="ECO:0007669"/>
    <property type="project" value="UniProtKB-SubCell"/>
</dbReference>
<evidence type="ECO:0000256" key="13">
    <source>
        <dbReference type="ARBA" id="ARBA00030653"/>
    </source>
</evidence>
<dbReference type="PROSITE" id="PS50280">
    <property type="entry name" value="SET"/>
    <property type="match status" value="1"/>
</dbReference>
<dbReference type="Pfam" id="PF00856">
    <property type="entry name" value="SET"/>
    <property type="match status" value="1"/>
</dbReference>
<evidence type="ECO:0000256" key="11">
    <source>
        <dbReference type="ARBA" id="ARBA00023242"/>
    </source>
</evidence>
<proteinExistence type="predicted"/>
<gene>
    <name evidence="17" type="ORF">PCL_02517</name>
</gene>
<dbReference type="GO" id="GO:0032259">
    <property type="term" value="P:methylation"/>
    <property type="evidence" value="ECO:0007669"/>
    <property type="project" value="UniProtKB-KW"/>
</dbReference>
<evidence type="ECO:0000256" key="10">
    <source>
        <dbReference type="ARBA" id="ARBA00022853"/>
    </source>
</evidence>
<dbReference type="InterPro" id="IPR017946">
    <property type="entry name" value="PLC-like_Pdiesterase_TIM-brl"/>
</dbReference>